<proteinExistence type="predicted"/>
<dbReference type="Proteomes" id="UP000237271">
    <property type="component" value="Unassembled WGS sequence"/>
</dbReference>
<protein>
    <submittedName>
        <fullName evidence="1">Uncharacterized protein</fullName>
    </submittedName>
</protein>
<sequence>MADVNGSIERINRDILQVISAMIVEYKVSYKDCVYLVPLPHCIAFTTQAFTNGTIYCVGTADTAKGLAGCSKRKYPITGLYGGKQEDEAEAPKQVKGTRQKLVNFTVIVSFAPEWMRSMETNCQSRRSNWTYPHQVSDDTLDVTDERLDTFRNKLLWKGFQHIENSYESMGGFAKASCVLLSNYVTSVDDQQLREHWRKPLGDQSHNVTHEVRSNLDCEAVSPIG</sequence>
<evidence type="ECO:0000313" key="1">
    <source>
        <dbReference type="EMBL" id="POM63841.1"/>
    </source>
</evidence>
<dbReference type="OrthoDB" id="10654565at2759"/>
<organism evidence="1 2">
    <name type="scientific">Phytophthora palmivora</name>
    <dbReference type="NCBI Taxonomy" id="4796"/>
    <lineage>
        <taxon>Eukaryota</taxon>
        <taxon>Sar</taxon>
        <taxon>Stramenopiles</taxon>
        <taxon>Oomycota</taxon>
        <taxon>Peronosporomycetes</taxon>
        <taxon>Peronosporales</taxon>
        <taxon>Peronosporaceae</taxon>
        <taxon>Phytophthora</taxon>
    </lineage>
</organism>
<evidence type="ECO:0000313" key="2">
    <source>
        <dbReference type="Proteomes" id="UP000237271"/>
    </source>
</evidence>
<gene>
    <name evidence="1" type="ORF">PHPALM_20708</name>
</gene>
<accession>A0A2P4XE60</accession>
<keyword evidence="2" id="KW-1185">Reference proteome</keyword>
<reference evidence="1 2" key="1">
    <citation type="journal article" date="2017" name="Genome Biol. Evol.">
        <title>Phytophthora megakarya and P. palmivora, closely related causal agents of cacao black pod rot, underwent increases in genome sizes and gene numbers by different mechanisms.</title>
        <authorList>
            <person name="Ali S.S."/>
            <person name="Shao J."/>
            <person name="Lary D.J."/>
            <person name="Kronmiller B."/>
            <person name="Shen D."/>
            <person name="Strem M.D."/>
            <person name="Amoako-Attah I."/>
            <person name="Akrofi A.Y."/>
            <person name="Begoude B.A."/>
            <person name="Ten Hoopen G.M."/>
            <person name="Coulibaly K."/>
            <person name="Kebe B.I."/>
            <person name="Melnick R.L."/>
            <person name="Guiltinan M.J."/>
            <person name="Tyler B.M."/>
            <person name="Meinhardt L.W."/>
            <person name="Bailey B.A."/>
        </authorList>
    </citation>
    <scope>NUCLEOTIDE SEQUENCE [LARGE SCALE GENOMIC DNA]</scope>
    <source>
        <strain evidence="2">sbr112.9</strain>
    </source>
</reference>
<dbReference type="EMBL" id="NCKW01011285">
    <property type="protein sequence ID" value="POM63841.1"/>
    <property type="molecule type" value="Genomic_DNA"/>
</dbReference>
<comment type="caution">
    <text evidence="1">The sequence shown here is derived from an EMBL/GenBank/DDBJ whole genome shotgun (WGS) entry which is preliminary data.</text>
</comment>
<name>A0A2P4XE60_9STRA</name>
<dbReference type="AlphaFoldDB" id="A0A2P4XE60"/>